<evidence type="ECO:0000313" key="8">
    <source>
        <dbReference type="Proteomes" id="UP000276128"/>
    </source>
</evidence>
<dbReference type="InterPro" id="IPR011006">
    <property type="entry name" value="CheY-like_superfamily"/>
</dbReference>
<dbReference type="GO" id="GO:0003700">
    <property type="term" value="F:DNA-binding transcription factor activity"/>
    <property type="evidence" value="ECO:0007669"/>
    <property type="project" value="InterPro"/>
</dbReference>
<keyword evidence="4" id="KW-0597">Phosphoprotein</keyword>
<dbReference type="InterPro" id="IPR001789">
    <property type="entry name" value="Sig_transdc_resp-reg_receiver"/>
</dbReference>
<dbReference type="PANTHER" id="PTHR43280:SF2">
    <property type="entry name" value="HTH-TYPE TRANSCRIPTIONAL REGULATOR EXSA"/>
    <property type="match status" value="1"/>
</dbReference>
<evidence type="ECO:0000256" key="3">
    <source>
        <dbReference type="ARBA" id="ARBA00023163"/>
    </source>
</evidence>
<dbReference type="GO" id="GO:0000160">
    <property type="term" value="P:phosphorelay signal transduction system"/>
    <property type="evidence" value="ECO:0007669"/>
    <property type="project" value="InterPro"/>
</dbReference>
<dbReference type="CDD" id="cd17536">
    <property type="entry name" value="REC_YesN-like"/>
    <property type="match status" value="1"/>
</dbReference>
<dbReference type="Pfam" id="PF00072">
    <property type="entry name" value="Response_reg"/>
    <property type="match status" value="1"/>
</dbReference>
<dbReference type="Pfam" id="PF12833">
    <property type="entry name" value="HTH_18"/>
    <property type="match status" value="1"/>
</dbReference>
<dbReference type="PANTHER" id="PTHR43280">
    <property type="entry name" value="ARAC-FAMILY TRANSCRIPTIONAL REGULATOR"/>
    <property type="match status" value="1"/>
</dbReference>
<dbReference type="SUPFAM" id="SSF52172">
    <property type="entry name" value="CheY-like"/>
    <property type="match status" value="1"/>
</dbReference>
<feature type="domain" description="HTH araC/xylS-type" evidence="5">
    <location>
        <begin position="432"/>
        <end position="530"/>
    </location>
</feature>
<dbReference type="SMART" id="SM00448">
    <property type="entry name" value="REC"/>
    <property type="match status" value="1"/>
</dbReference>
<comment type="caution">
    <text evidence="7">The sequence shown here is derived from an EMBL/GenBank/DDBJ whole genome shotgun (WGS) entry which is preliminary data.</text>
</comment>
<keyword evidence="2" id="KW-0238">DNA-binding</keyword>
<dbReference type="PROSITE" id="PS50110">
    <property type="entry name" value="RESPONSE_REGULATORY"/>
    <property type="match status" value="1"/>
</dbReference>
<evidence type="ECO:0000259" key="5">
    <source>
        <dbReference type="PROSITE" id="PS01124"/>
    </source>
</evidence>
<dbReference type="InterPro" id="IPR018062">
    <property type="entry name" value="HTH_AraC-typ_CS"/>
</dbReference>
<dbReference type="EMBL" id="RXHU01000034">
    <property type="protein sequence ID" value="RTE09354.1"/>
    <property type="molecule type" value="Genomic_DNA"/>
</dbReference>
<evidence type="ECO:0000256" key="4">
    <source>
        <dbReference type="PROSITE-ProRule" id="PRU00169"/>
    </source>
</evidence>
<evidence type="ECO:0000259" key="6">
    <source>
        <dbReference type="PROSITE" id="PS50110"/>
    </source>
</evidence>
<dbReference type="Gene3D" id="1.10.10.60">
    <property type="entry name" value="Homeodomain-like"/>
    <property type="match status" value="2"/>
</dbReference>
<dbReference type="RefSeq" id="WP_126141717.1">
    <property type="nucleotide sequence ID" value="NZ_RXHU01000034.1"/>
</dbReference>
<dbReference type="SUPFAM" id="SSF46689">
    <property type="entry name" value="Homeodomain-like"/>
    <property type="match status" value="2"/>
</dbReference>
<evidence type="ECO:0000256" key="1">
    <source>
        <dbReference type="ARBA" id="ARBA00023015"/>
    </source>
</evidence>
<dbReference type="SMART" id="SM00342">
    <property type="entry name" value="HTH_ARAC"/>
    <property type="match status" value="1"/>
</dbReference>
<gene>
    <name evidence="7" type="ORF">EJQ19_13350</name>
</gene>
<dbReference type="Gene3D" id="3.40.50.2300">
    <property type="match status" value="1"/>
</dbReference>
<protein>
    <submittedName>
        <fullName evidence="7">Response regulator</fullName>
    </submittedName>
</protein>
<evidence type="ECO:0000313" key="7">
    <source>
        <dbReference type="EMBL" id="RTE09354.1"/>
    </source>
</evidence>
<evidence type="ECO:0000256" key="2">
    <source>
        <dbReference type="ARBA" id="ARBA00023125"/>
    </source>
</evidence>
<keyword evidence="8" id="KW-1185">Reference proteome</keyword>
<keyword evidence="3" id="KW-0804">Transcription</keyword>
<organism evidence="7 8">
    <name type="scientific">Paenibacillus whitsoniae</name>
    <dbReference type="NCBI Taxonomy" id="2496558"/>
    <lineage>
        <taxon>Bacteria</taxon>
        <taxon>Bacillati</taxon>
        <taxon>Bacillota</taxon>
        <taxon>Bacilli</taxon>
        <taxon>Bacillales</taxon>
        <taxon>Paenibacillaceae</taxon>
        <taxon>Paenibacillus</taxon>
    </lineage>
</organism>
<keyword evidence="1" id="KW-0805">Transcription regulation</keyword>
<accession>A0A430JEF0</accession>
<feature type="modified residue" description="4-aspartylphosphate" evidence="4">
    <location>
        <position position="55"/>
    </location>
</feature>
<feature type="domain" description="Response regulatory" evidence="6">
    <location>
        <begin position="3"/>
        <end position="121"/>
    </location>
</feature>
<dbReference type="InterPro" id="IPR009057">
    <property type="entry name" value="Homeodomain-like_sf"/>
</dbReference>
<dbReference type="GO" id="GO:0043565">
    <property type="term" value="F:sequence-specific DNA binding"/>
    <property type="evidence" value="ECO:0007669"/>
    <property type="project" value="InterPro"/>
</dbReference>
<proteinExistence type="predicted"/>
<dbReference type="InterPro" id="IPR018060">
    <property type="entry name" value="HTH_AraC"/>
</dbReference>
<name>A0A430JEF0_9BACL</name>
<dbReference type="Proteomes" id="UP000276128">
    <property type="component" value="Unassembled WGS sequence"/>
</dbReference>
<dbReference type="PROSITE" id="PS01124">
    <property type="entry name" value="HTH_ARAC_FAMILY_2"/>
    <property type="match status" value="1"/>
</dbReference>
<dbReference type="AlphaFoldDB" id="A0A430JEF0"/>
<dbReference type="PROSITE" id="PS00041">
    <property type="entry name" value="HTH_ARAC_FAMILY_1"/>
    <property type="match status" value="1"/>
</dbReference>
<sequence>MFTLLIVEDEPLIRTGLQHYFDWQALGVTRILDADNGGIGLQTALRERPDLIITDIRMPEMDGLQMLEKLRSALPDTLFIILTGFNDFDYAQRAIRLGGVHDFLLKPLEYEESLATLMNAIGTLNTRRQAREEREQLVRQANTGLGHSMVKALLDEEIAVWEMGLQELLGGLDERPVQFQPFALTWLPADGASFSRKWFREEADKLTETALAALYGAGPTAASRVLLYADGRKAYAVAVLDAGAQMSGDAARDLTLPAGWFVACGQPATGAASLPQALHDADSLLYRRFCHPERRLFLAGSEQSAVPSGRLLLANEDRQRLLDAMQGGQPECLQTLMQRLAQELRDQLAQATMDQGFAYVQEIIAVAIRFAHLHAIPVEGIYSEKLLKLTCVDDFATLEGLFDWLAAWMVHVSAVYQANNSSAQPLDTQIFEHIEAYIKAHIDQDITLQMVADRFFYNPSYLSRIFKRRLNKNYMRFVTEIRIGYAMECLKQPDYLVTDVCTMCGYKSYKHFVKTFRAITGKTPTDFRKKWGW</sequence>
<reference evidence="7 8" key="1">
    <citation type="submission" date="2018-12" db="EMBL/GenBank/DDBJ databases">
        <title>Bacillus ochoae sp. nov., Paenibacillus whitsoniae sp. nov., Paenibacillus spiritus sp. nov. Isolated from the Mars Exploration Rover during spacecraft assembly.</title>
        <authorList>
            <person name="Seuylemezian A."/>
            <person name="Vaishampayan P."/>
        </authorList>
    </citation>
    <scope>NUCLEOTIDE SEQUENCE [LARGE SCALE GENOMIC DNA]</scope>
    <source>
        <strain evidence="7 8">MER 54</strain>
    </source>
</reference>
<dbReference type="OrthoDB" id="9794370at2"/>